<organism evidence="1 2">
    <name type="scientific">Pseudomonas fluorescens</name>
    <dbReference type="NCBI Taxonomy" id="294"/>
    <lineage>
        <taxon>Bacteria</taxon>
        <taxon>Pseudomonadati</taxon>
        <taxon>Pseudomonadota</taxon>
        <taxon>Gammaproteobacteria</taxon>
        <taxon>Pseudomonadales</taxon>
        <taxon>Pseudomonadaceae</taxon>
        <taxon>Pseudomonas</taxon>
    </lineage>
</organism>
<gene>
    <name evidence="1" type="ORF">PS718_05617</name>
</gene>
<protein>
    <submittedName>
        <fullName evidence="1">Uncharacterized protein</fullName>
    </submittedName>
</protein>
<reference evidence="1 2" key="1">
    <citation type="submission" date="2019-09" db="EMBL/GenBank/DDBJ databases">
        <authorList>
            <person name="Chandra G."/>
            <person name="Truman W A."/>
        </authorList>
    </citation>
    <scope>NUCLEOTIDE SEQUENCE [LARGE SCALE GENOMIC DNA]</scope>
    <source>
        <strain evidence="1">PS718</strain>
    </source>
</reference>
<evidence type="ECO:0000313" key="2">
    <source>
        <dbReference type="Proteomes" id="UP000325375"/>
    </source>
</evidence>
<proteinExistence type="predicted"/>
<dbReference type="AlphaFoldDB" id="A0A5E7FI45"/>
<dbReference type="Proteomes" id="UP000325375">
    <property type="component" value="Unassembled WGS sequence"/>
</dbReference>
<evidence type="ECO:0000313" key="1">
    <source>
        <dbReference type="EMBL" id="VVO38950.1"/>
    </source>
</evidence>
<sequence length="99" mass="10659">MLGQRQLKQNAVDGRIVVKTVDQIGQRLLSGVRGQVVGLREEADLFTVFTLVRDINLRGRIAADQDHREAGSAQALLATLGNSFGDLLAQAGGDRFAVD</sequence>
<name>A0A5E7FI45_PSEFL</name>
<dbReference type="EMBL" id="CABVHX010000052">
    <property type="protein sequence ID" value="VVO38950.1"/>
    <property type="molecule type" value="Genomic_DNA"/>
</dbReference>
<accession>A0A5E7FI45</accession>